<reference evidence="13" key="1">
    <citation type="journal article" date="2020" name="Nat. Ecol. Evol.">
        <title>Deeply conserved synteny resolves early events in vertebrate evolution.</title>
        <authorList>
            <person name="Simakov O."/>
            <person name="Marletaz F."/>
            <person name="Yue J.X."/>
            <person name="O'Connell B."/>
            <person name="Jenkins J."/>
            <person name="Brandt A."/>
            <person name="Calef R."/>
            <person name="Tung C.H."/>
            <person name="Huang T.K."/>
            <person name="Schmutz J."/>
            <person name="Satoh N."/>
            <person name="Yu J.K."/>
            <person name="Putnam N.H."/>
            <person name="Green R.E."/>
            <person name="Rokhsar D.S."/>
        </authorList>
    </citation>
    <scope>NUCLEOTIDE SEQUENCE [LARGE SCALE GENOMIC DNA]</scope>
    <source>
        <strain evidence="13">S238N-H82</strain>
    </source>
</reference>
<evidence type="ECO:0000256" key="6">
    <source>
        <dbReference type="ARBA" id="ARBA00023053"/>
    </source>
</evidence>
<dbReference type="Proteomes" id="UP000001554">
    <property type="component" value="Chromosome 2"/>
</dbReference>
<feature type="transmembrane region" description="Helical" evidence="12">
    <location>
        <begin position="37"/>
        <end position="58"/>
    </location>
</feature>
<dbReference type="InterPro" id="IPR001873">
    <property type="entry name" value="ENaC"/>
</dbReference>
<evidence type="ECO:0000256" key="11">
    <source>
        <dbReference type="RuleBase" id="RU000679"/>
    </source>
</evidence>
<accession>A0A9J7KPJ0</accession>
<evidence type="ECO:0000256" key="9">
    <source>
        <dbReference type="ARBA" id="ARBA00023201"/>
    </source>
</evidence>
<dbReference type="RefSeq" id="XP_035667793.1">
    <property type="nucleotide sequence ID" value="XM_035811900.1"/>
</dbReference>
<evidence type="ECO:0000313" key="13">
    <source>
        <dbReference type="Proteomes" id="UP000001554"/>
    </source>
</evidence>
<keyword evidence="4 11" id="KW-0812">Transmembrane</keyword>
<evidence type="ECO:0000256" key="3">
    <source>
        <dbReference type="ARBA" id="ARBA00022461"/>
    </source>
</evidence>
<evidence type="ECO:0000256" key="2">
    <source>
        <dbReference type="ARBA" id="ARBA00022448"/>
    </source>
</evidence>
<gene>
    <name evidence="14" type="primary">LOC118410317</name>
</gene>
<keyword evidence="5 12" id="KW-1133">Transmembrane helix</keyword>
<dbReference type="Pfam" id="PF00858">
    <property type="entry name" value="ASC"/>
    <property type="match status" value="1"/>
</dbReference>
<evidence type="ECO:0000256" key="4">
    <source>
        <dbReference type="ARBA" id="ARBA00022692"/>
    </source>
</evidence>
<dbReference type="KEGG" id="bfo:118410317"/>
<dbReference type="Gene3D" id="2.60.470.10">
    <property type="entry name" value="Acid-sensing ion channels like domains"/>
    <property type="match status" value="1"/>
</dbReference>
<keyword evidence="9 11" id="KW-0739">Sodium transport</keyword>
<name>A0A9J7KPJ0_BRAFL</name>
<organism evidence="13 14">
    <name type="scientific">Branchiostoma floridae</name>
    <name type="common">Florida lancelet</name>
    <name type="synonym">Amphioxus</name>
    <dbReference type="NCBI Taxonomy" id="7739"/>
    <lineage>
        <taxon>Eukaryota</taxon>
        <taxon>Metazoa</taxon>
        <taxon>Chordata</taxon>
        <taxon>Cephalochordata</taxon>
        <taxon>Leptocardii</taxon>
        <taxon>Amphioxiformes</taxon>
        <taxon>Branchiostomatidae</taxon>
        <taxon>Branchiostoma</taxon>
    </lineage>
</organism>
<dbReference type="PANTHER" id="PTHR11690">
    <property type="entry name" value="AMILORIDE-SENSITIVE SODIUM CHANNEL-RELATED"/>
    <property type="match status" value="1"/>
</dbReference>
<keyword evidence="7 11" id="KW-0406">Ion transport</keyword>
<evidence type="ECO:0000256" key="7">
    <source>
        <dbReference type="ARBA" id="ARBA00023065"/>
    </source>
</evidence>
<keyword evidence="2 11" id="KW-0813">Transport</keyword>
<evidence type="ECO:0000256" key="8">
    <source>
        <dbReference type="ARBA" id="ARBA00023136"/>
    </source>
</evidence>
<dbReference type="GO" id="GO:0005886">
    <property type="term" value="C:plasma membrane"/>
    <property type="evidence" value="ECO:0000318"/>
    <property type="project" value="GO_Central"/>
</dbReference>
<dbReference type="AlphaFoldDB" id="A0A9J7KPJ0"/>
<dbReference type="PANTHER" id="PTHR11690:SF286">
    <property type="entry name" value="ACID-SENSING ION CHANNEL 5"/>
    <property type="match status" value="1"/>
</dbReference>
<comment type="similarity">
    <text evidence="11">Belongs to the amiloride-sensitive sodium channel (TC 1.A.6) family.</text>
</comment>
<dbReference type="GeneID" id="118410317"/>
<proteinExistence type="inferred from homology"/>
<keyword evidence="13" id="KW-1185">Reference proteome</keyword>
<keyword evidence="10 11" id="KW-0407">Ion channel</keyword>
<evidence type="ECO:0000256" key="5">
    <source>
        <dbReference type="ARBA" id="ARBA00022989"/>
    </source>
</evidence>
<dbReference type="OrthoDB" id="6502088at2759"/>
<keyword evidence="3 11" id="KW-0894">Sodium channel</keyword>
<sequence length="464" mass="51370">MSDNTEEKPEKEDSPEYEFATGTTLHGLNKIADAPNWGARLIWLCIFLGCFGYAAYLITETVLSYLSYDTVTDVSFKFEESLDFPAVTFCNFNKYALTKVARDEKVNVYLEPLYAFPKEWAMVGTGMSMEDGPTPTPSPTPFLPNLASITTYAGFQLDTALIRCTWRGEPCDASNFTHSLSQFGNCYVFNGDPEKESVKQTISGSGNGLHLIINVEANEYSEDPTQGGSSDVGLKIHVHPRGEPAKMDTQGIAIGPGTHAYVGISKINYQNEIPPWGNCEEKKLNHYDTYTLTGCLLECRAHWVETMCNCTAMELPGTMDICEPQTVVDCVPSVYNLITRGRLPCQCPTPCEHGTYGKSVSYASWPNPAAADSTWPTYTIGSATPRVPDAVYFQRNYCVFDVFYKALNSKTVIQKRAMTEEDLLSAIGGSLGLFIGASIITLAEIGEYLITRPFKCFRKKTRLE</sequence>
<dbReference type="Gene3D" id="1.10.287.770">
    <property type="entry name" value="YojJ-like"/>
    <property type="match status" value="1"/>
</dbReference>
<keyword evidence="6" id="KW-0915">Sodium</keyword>
<dbReference type="GO" id="GO:0015280">
    <property type="term" value="F:ligand-gated sodium channel activity"/>
    <property type="evidence" value="ECO:0000318"/>
    <property type="project" value="GO_Central"/>
</dbReference>
<evidence type="ECO:0000256" key="1">
    <source>
        <dbReference type="ARBA" id="ARBA00004141"/>
    </source>
</evidence>
<feature type="transmembrane region" description="Helical" evidence="12">
    <location>
        <begin position="423"/>
        <end position="443"/>
    </location>
</feature>
<evidence type="ECO:0000256" key="12">
    <source>
        <dbReference type="SAM" id="Phobius"/>
    </source>
</evidence>
<protein>
    <submittedName>
        <fullName evidence="14">Acid-sensing ion channel 1C-like</fullName>
    </submittedName>
</protein>
<comment type="subcellular location">
    <subcellularLocation>
        <location evidence="1">Membrane</location>
        <topology evidence="1">Multi-pass membrane protein</topology>
    </subcellularLocation>
</comment>
<dbReference type="OMA" id="MDICEPQ"/>
<evidence type="ECO:0000313" key="14">
    <source>
        <dbReference type="RefSeq" id="XP_035667793.1"/>
    </source>
</evidence>
<dbReference type="GO" id="GO:0035725">
    <property type="term" value="P:sodium ion transmembrane transport"/>
    <property type="evidence" value="ECO:0000318"/>
    <property type="project" value="GO_Central"/>
</dbReference>
<keyword evidence="8 12" id="KW-0472">Membrane</keyword>
<evidence type="ECO:0000256" key="10">
    <source>
        <dbReference type="ARBA" id="ARBA00023303"/>
    </source>
</evidence>
<reference evidence="14" key="2">
    <citation type="submission" date="2025-08" db="UniProtKB">
        <authorList>
            <consortium name="RefSeq"/>
        </authorList>
    </citation>
    <scope>IDENTIFICATION</scope>
    <source>
        <strain evidence="14">S238N-H82</strain>
        <tissue evidence="14">Testes</tissue>
    </source>
</reference>
<dbReference type="PRINTS" id="PR01078">
    <property type="entry name" value="AMINACHANNEL"/>
</dbReference>